<proteinExistence type="predicted"/>
<dbReference type="Proteomes" id="UP001362311">
    <property type="component" value="Unassembled WGS sequence"/>
</dbReference>
<dbReference type="AlphaFoldDB" id="A0ABD5JSY1"/>
<reference evidence="1 2" key="1">
    <citation type="submission" date="2024-03" db="EMBL/GenBank/DDBJ databases">
        <title>Reference genomes for the five species model microbial community.</title>
        <authorList>
            <person name="Padfield D."/>
        </authorList>
    </citation>
    <scope>NUCLEOTIDE SEQUENCE [LARGE SCALE GENOMIC DNA]</scope>
    <source>
        <strain evidence="1 2">AB1</strain>
    </source>
</reference>
<name>A0ABD5JSY1_9HYPH</name>
<sequence length="348" mass="39438">MQGHTDAFLQGGMWGIMNRYFSFALAGALLANSASVSVANEWWQNTFIKESSGTCEDNDSIRTFTAKSLKGWEINCKITKQQKIKNIDAVILDYECGGNDMDPEVTTPRELIVKEQDGIRIYPSNPEGGKFQACSSIKTGEAQSTNSDSKNAPEKKREERLAITNNWYHLEGQDPDGFSIFRKYTVDTSAKIPNRNLLMFRCSKTNAKSYLTIFVPYRFDLPALYGQQKIAKKRFMFVVTDANRQSHTFNLNGEVDQNQIYFDYSSDDKGNFDKLLNARIGILYLLDQNVPMQWVELGDTKAWPSIADNNVKQDFDTWTKDILDRVGKTTALTNAEFKKACPEVSLPN</sequence>
<protein>
    <submittedName>
        <fullName evidence="1">Uncharacterized protein</fullName>
    </submittedName>
</protein>
<gene>
    <name evidence="1" type="ORF">WIX40_06645</name>
</gene>
<organism evidence="1 2">
    <name type="scientific">Ochrobactrum teleogrylli</name>
    <dbReference type="NCBI Taxonomy" id="2479765"/>
    <lineage>
        <taxon>Bacteria</taxon>
        <taxon>Pseudomonadati</taxon>
        <taxon>Pseudomonadota</taxon>
        <taxon>Alphaproteobacteria</taxon>
        <taxon>Hyphomicrobiales</taxon>
        <taxon>Brucellaceae</taxon>
        <taxon>Brucella/Ochrobactrum group</taxon>
        <taxon>Ochrobactrum</taxon>
    </lineage>
</organism>
<evidence type="ECO:0000313" key="2">
    <source>
        <dbReference type="Proteomes" id="UP001362311"/>
    </source>
</evidence>
<dbReference type="EMBL" id="JBBHKQ010000001">
    <property type="protein sequence ID" value="MEJ5899785.1"/>
    <property type="molecule type" value="Genomic_DNA"/>
</dbReference>
<dbReference type="RefSeq" id="WP_339439379.1">
    <property type="nucleotide sequence ID" value="NZ_JBBHKQ010000001.1"/>
</dbReference>
<comment type="caution">
    <text evidence="1">The sequence shown here is derived from an EMBL/GenBank/DDBJ whole genome shotgun (WGS) entry which is preliminary data.</text>
</comment>
<evidence type="ECO:0000313" key="1">
    <source>
        <dbReference type="EMBL" id="MEJ5899785.1"/>
    </source>
</evidence>
<accession>A0ABD5JSY1</accession>